<feature type="transmembrane region" description="Helical" evidence="1">
    <location>
        <begin position="214"/>
        <end position="236"/>
    </location>
</feature>
<keyword evidence="1" id="KW-0812">Transmembrane</keyword>
<reference evidence="2 3" key="1">
    <citation type="submission" date="2011-08" db="EMBL/GenBank/DDBJ databases">
        <title>The Genome Sequence of Plasmodium vivax India VII.</title>
        <authorList>
            <consortium name="The Broad Institute Genome Sequencing Platform"/>
            <consortium name="The Broad Institute Genome Sequencing Center for Infectious Disease"/>
            <person name="Neafsey D."/>
            <person name="Carlton J."/>
            <person name="Barnwell J."/>
            <person name="Collins W."/>
            <person name="Escalante A."/>
            <person name="Mullikin J."/>
            <person name="Saul A."/>
            <person name="Guigo R."/>
            <person name="Camara F."/>
            <person name="Young S.K."/>
            <person name="Zeng Q."/>
            <person name="Gargeya S."/>
            <person name="Fitzgerald M."/>
            <person name="Haas B."/>
            <person name="Abouelleil A."/>
            <person name="Alvarado L."/>
            <person name="Arachchi H.M."/>
            <person name="Berlin A."/>
            <person name="Brown A."/>
            <person name="Chapman S.B."/>
            <person name="Chen Z."/>
            <person name="Dunbar C."/>
            <person name="Freedman E."/>
            <person name="Gearin G."/>
            <person name="Gellesch M."/>
            <person name="Goldberg J."/>
            <person name="Griggs A."/>
            <person name="Gujja S."/>
            <person name="Heiman D."/>
            <person name="Howarth C."/>
            <person name="Larson L."/>
            <person name="Lui A."/>
            <person name="MacDonald P.J.P."/>
            <person name="Montmayeur A."/>
            <person name="Murphy C."/>
            <person name="Neiman D."/>
            <person name="Pearson M."/>
            <person name="Priest M."/>
            <person name="Roberts A."/>
            <person name="Saif S."/>
            <person name="Shea T."/>
            <person name="Shenoy N."/>
            <person name="Sisk P."/>
            <person name="Stolte C."/>
            <person name="Sykes S."/>
            <person name="Wortman J."/>
            <person name="Nusbaum C."/>
            <person name="Birren B."/>
        </authorList>
    </citation>
    <scope>NUCLEOTIDE SEQUENCE [LARGE SCALE GENOMIC DNA]</scope>
    <source>
        <strain evidence="2 3">India VII</strain>
    </source>
</reference>
<gene>
    <name evidence="2" type="ORF">PVIIG_05392</name>
</gene>
<dbReference type="EMBL" id="KQ234616">
    <property type="protein sequence ID" value="KMZ76791.1"/>
    <property type="molecule type" value="Genomic_DNA"/>
</dbReference>
<sequence>MGDSLFDYVKEFLEFKNIISSSIGDSHEIYRGQCDDFRVQKLRVDHDDDQKFLKFCANSGYHVTDKKKNPKNVIYPFCIYMIYWIYREMLSENVGKNSGLVKEFFDCVPNSDDCEIYVDKIDQDIYEKLKTLYDLYTNFNKFKTESLRTVAATCENGPKCVALYNEHAEKCNKNYNKDFCVKLIDFKKEYEEHMEKLTNCESMPRYLPSIGSNIATSIATPVVSMSLISFVAFISYKVSNDFIQN</sequence>
<keyword evidence="1" id="KW-0472">Membrane</keyword>
<evidence type="ECO:0000256" key="1">
    <source>
        <dbReference type="SAM" id="Phobius"/>
    </source>
</evidence>
<dbReference type="Proteomes" id="UP000053562">
    <property type="component" value="Unassembled WGS sequence"/>
</dbReference>
<protein>
    <submittedName>
        <fullName evidence="2">Uncharacterized protein</fullName>
    </submittedName>
</protein>
<evidence type="ECO:0000313" key="3">
    <source>
        <dbReference type="Proteomes" id="UP000053562"/>
    </source>
</evidence>
<dbReference type="Pfam" id="PF05795">
    <property type="entry name" value="Plasmodium_Vir"/>
    <property type="match status" value="1"/>
</dbReference>
<accession>A0A0J9S217</accession>
<name>A0A0J9S217_PLAVI</name>
<dbReference type="OrthoDB" id="383056at2759"/>
<proteinExistence type="predicted"/>
<organism evidence="2 3">
    <name type="scientific">Plasmodium vivax India VII</name>
    <dbReference type="NCBI Taxonomy" id="1077284"/>
    <lineage>
        <taxon>Eukaryota</taxon>
        <taxon>Sar</taxon>
        <taxon>Alveolata</taxon>
        <taxon>Apicomplexa</taxon>
        <taxon>Aconoidasida</taxon>
        <taxon>Haemosporida</taxon>
        <taxon>Plasmodiidae</taxon>
        <taxon>Plasmodium</taxon>
        <taxon>Plasmodium (Plasmodium)</taxon>
    </lineage>
</organism>
<evidence type="ECO:0000313" key="2">
    <source>
        <dbReference type="EMBL" id="KMZ76791.1"/>
    </source>
</evidence>
<keyword evidence="1" id="KW-1133">Transmembrane helix</keyword>
<dbReference type="AlphaFoldDB" id="A0A0J9S217"/>
<dbReference type="InterPro" id="IPR008780">
    <property type="entry name" value="Plasmodium_Vir"/>
</dbReference>